<dbReference type="InterPro" id="IPR000015">
    <property type="entry name" value="Fimb_usher"/>
</dbReference>
<dbReference type="GO" id="GO:0015473">
    <property type="term" value="F:fimbrial usher porin activity"/>
    <property type="evidence" value="ECO:0007669"/>
    <property type="project" value="InterPro"/>
</dbReference>
<dbReference type="GO" id="GO:0009297">
    <property type="term" value="P:pilus assembly"/>
    <property type="evidence" value="ECO:0007669"/>
    <property type="project" value="InterPro"/>
</dbReference>
<dbReference type="PANTHER" id="PTHR30451:SF21">
    <property type="entry name" value="FIMBRIAL USHER DOMAIN-CONTAINING PROTEIN YDET-RELATED"/>
    <property type="match status" value="1"/>
</dbReference>
<accession>A0A939NB94</accession>
<protein>
    <submittedName>
        <fullName evidence="1">Fimbria/pilus outer membrane usher protein</fullName>
    </submittedName>
</protein>
<sequence length="161" mass="17633">MVEQHIQTKRQTKYSASMVHFRSLRYYLTWATYNMVSQRHGPTSTKRISGTLLDDNNLSYNVQQSYGTKGKGNGGSASLNYRGGGNMNFGYNYSKDSRQLNYGVEGGVLIHGDGVTLSQPINETAILVKASGAANTNVTGYTGVFADWRGFAYCLCSSLSI</sequence>
<evidence type="ECO:0000313" key="1">
    <source>
        <dbReference type="EMBL" id="MBO1916473.1"/>
    </source>
</evidence>
<dbReference type="Pfam" id="PF00577">
    <property type="entry name" value="Usher"/>
    <property type="match status" value="1"/>
</dbReference>
<comment type="caution">
    <text evidence="1">The sequence shown here is derived from an EMBL/GenBank/DDBJ whole genome shotgun (WGS) entry which is preliminary data.</text>
</comment>
<gene>
    <name evidence="1" type="ORF">J4727_15915</name>
</gene>
<evidence type="ECO:0000313" key="2">
    <source>
        <dbReference type="Proteomes" id="UP000664477"/>
    </source>
</evidence>
<name>A0A939NB94_PRORE</name>
<dbReference type="Gene3D" id="2.60.40.2610">
    <property type="entry name" value="Outer membrane usher protein FimD, plug domain"/>
    <property type="match status" value="1"/>
</dbReference>
<dbReference type="AlphaFoldDB" id="A0A939NB94"/>
<dbReference type="EMBL" id="JAGETQ010000114">
    <property type="protein sequence ID" value="MBO1916473.1"/>
    <property type="molecule type" value="Genomic_DNA"/>
</dbReference>
<organism evidence="1 2">
    <name type="scientific">Providencia rettgeri</name>
    <dbReference type="NCBI Taxonomy" id="587"/>
    <lineage>
        <taxon>Bacteria</taxon>
        <taxon>Pseudomonadati</taxon>
        <taxon>Pseudomonadota</taxon>
        <taxon>Gammaproteobacteria</taxon>
        <taxon>Enterobacterales</taxon>
        <taxon>Morganellaceae</taxon>
        <taxon>Providencia</taxon>
    </lineage>
</organism>
<dbReference type="Proteomes" id="UP000664477">
    <property type="component" value="Unassembled WGS sequence"/>
</dbReference>
<dbReference type="InterPro" id="IPR042186">
    <property type="entry name" value="FimD_plug_dom"/>
</dbReference>
<dbReference type="GO" id="GO:0009279">
    <property type="term" value="C:cell outer membrane"/>
    <property type="evidence" value="ECO:0007669"/>
    <property type="project" value="TreeGrafter"/>
</dbReference>
<dbReference type="PANTHER" id="PTHR30451">
    <property type="entry name" value="OUTER MEMBRANE USHER PROTEIN"/>
    <property type="match status" value="1"/>
</dbReference>
<proteinExistence type="predicted"/>
<reference evidence="1" key="1">
    <citation type="submission" date="2021-03" db="EMBL/GenBank/DDBJ databases">
        <title>Molecular epidemiology and mechanisms of colistin and carbapenem resistance in Enterobacteriaceae from clinical isolates, the environment and porcine samples in Pretoria, South Africa.</title>
        <authorList>
            <person name="Bogoshi D."/>
            <person name="Mbelle N.M."/>
            <person name="Naidoo V."/>
            <person name="Osei Sekyere J."/>
        </authorList>
    </citation>
    <scope>NUCLEOTIDE SEQUENCE</scope>
    <source>
        <strain evidence="1">C052</strain>
    </source>
</reference>